<dbReference type="STRING" id="1379910.TH63_16815"/>
<feature type="signal peptide" evidence="3">
    <location>
        <begin position="1"/>
        <end position="21"/>
    </location>
</feature>
<dbReference type="PANTHER" id="PTHR46290">
    <property type="entry name" value="DI-N-ACETYLCHITOBIASE"/>
    <property type="match status" value="1"/>
</dbReference>
<evidence type="ECO:0000313" key="5">
    <source>
        <dbReference type="EMBL" id="AKQ46918.1"/>
    </source>
</evidence>
<accession>A0A0H4VNN2</accession>
<dbReference type="InterPro" id="IPR017853">
    <property type="entry name" value="GH"/>
</dbReference>
<dbReference type="OrthoDB" id="1185215at2"/>
<dbReference type="InterPro" id="IPR001223">
    <property type="entry name" value="Glyco_hydro18_cat"/>
</dbReference>
<evidence type="ECO:0000256" key="1">
    <source>
        <dbReference type="ARBA" id="ARBA00022801"/>
    </source>
</evidence>
<dbReference type="Gene3D" id="3.10.50.10">
    <property type="match status" value="1"/>
</dbReference>
<dbReference type="SMART" id="SM00636">
    <property type="entry name" value="Glyco_18"/>
    <property type="match status" value="1"/>
</dbReference>
<organism evidence="5 6">
    <name type="scientific">Rufibacter radiotolerans</name>
    <dbReference type="NCBI Taxonomy" id="1379910"/>
    <lineage>
        <taxon>Bacteria</taxon>
        <taxon>Pseudomonadati</taxon>
        <taxon>Bacteroidota</taxon>
        <taxon>Cytophagia</taxon>
        <taxon>Cytophagales</taxon>
        <taxon>Hymenobacteraceae</taxon>
        <taxon>Rufibacter</taxon>
    </lineage>
</organism>
<feature type="domain" description="GH18" evidence="4">
    <location>
        <begin position="76"/>
        <end position="407"/>
    </location>
</feature>
<dbReference type="InterPro" id="IPR011583">
    <property type="entry name" value="Chitinase_II/V-like_cat"/>
</dbReference>
<evidence type="ECO:0000313" key="6">
    <source>
        <dbReference type="Proteomes" id="UP000036458"/>
    </source>
</evidence>
<dbReference type="PATRIC" id="fig|1379910.4.peg.3665"/>
<dbReference type="NCBIfam" id="TIGR04183">
    <property type="entry name" value="Por_Secre_tail"/>
    <property type="match status" value="1"/>
</dbReference>
<dbReference type="RefSeq" id="WP_048921967.1">
    <property type="nucleotide sequence ID" value="NZ_CP010777.1"/>
</dbReference>
<keyword evidence="2" id="KW-0326">Glycosidase</keyword>
<dbReference type="InterPro" id="IPR029070">
    <property type="entry name" value="Chitinase_insertion_sf"/>
</dbReference>
<name>A0A0H4VNN2_9BACT</name>
<evidence type="ECO:0000256" key="3">
    <source>
        <dbReference type="SAM" id="SignalP"/>
    </source>
</evidence>
<dbReference type="InterPro" id="IPR026444">
    <property type="entry name" value="Secre_tail"/>
</dbReference>
<dbReference type="AlphaFoldDB" id="A0A0H4VNN2"/>
<dbReference type="PANTHER" id="PTHR46290:SF1">
    <property type="entry name" value="DI-N-ACETYLCHITOBIASE"/>
    <property type="match status" value="1"/>
</dbReference>
<dbReference type="KEGG" id="ruf:TH63_16815"/>
<dbReference type="InterPro" id="IPR051887">
    <property type="entry name" value="GH18_Domain-Containing"/>
</dbReference>
<keyword evidence="1" id="KW-0378">Hydrolase</keyword>
<dbReference type="GO" id="GO:0016798">
    <property type="term" value="F:hydrolase activity, acting on glycosyl bonds"/>
    <property type="evidence" value="ECO:0007669"/>
    <property type="project" value="UniProtKB-KW"/>
</dbReference>
<keyword evidence="6" id="KW-1185">Reference proteome</keyword>
<dbReference type="EMBL" id="CP010777">
    <property type="protein sequence ID" value="AKQ46918.1"/>
    <property type="molecule type" value="Genomic_DNA"/>
</dbReference>
<dbReference type="PROSITE" id="PS51910">
    <property type="entry name" value="GH18_2"/>
    <property type="match status" value="1"/>
</dbReference>
<dbReference type="GO" id="GO:0009313">
    <property type="term" value="P:oligosaccharide catabolic process"/>
    <property type="evidence" value="ECO:0007669"/>
    <property type="project" value="TreeGrafter"/>
</dbReference>
<protein>
    <recommendedName>
        <fullName evidence="4">GH18 domain-containing protein</fullName>
    </recommendedName>
</protein>
<sequence>MKQLYVLLFSLLLFASPLAKAQSQSIHAEEMTRYHKYNFKTDAEYDRALGRDTEALRATRRTGTKASTQRTGERLGKKVFGWHPYWQGETWNTYDFSNLSTVAYFSYEVNPSTGGYSNLRSWETTGLIEAAHAAGTKVVLTVTNFGSANNASILNDATRRETLISTLISVVKARNGDGVNIDFETVGSAERAALTSFMNTLSDRFHTEIPGSRVSIALPGLYSATNAFDVAAMTQVDDFLIMGYDYWYAGSSTAGPVAPLAPSSWSYWGPTLNLTKSVDGYLTALPASKLLLALPYYGRRWATSTDAIGSTATTQNSKVASVSRTYAAAKAEIAANGYTRQWNSQGSVPYYVYQENGQWFQTFYDDAESLGLKYDLVNTKGLAGIGIWALGYDNPAVNPELNNLLRTKFPPNVLSAGEEISTKDKNLAYPNPVARGQKVFVKASAPGTAVSVSLQDAVGRTNKVALAADGSFDTSALAPGLYFLTVSSPKASATYRIVVAD</sequence>
<proteinExistence type="predicted"/>
<dbReference type="Pfam" id="PF00704">
    <property type="entry name" value="Glyco_hydro_18"/>
    <property type="match status" value="1"/>
</dbReference>
<gene>
    <name evidence="5" type="ORF">TH63_16815</name>
</gene>
<dbReference type="SUPFAM" id="SSF51445">
    <property type="entry name" value="(Trans)glycosidases"/>
    <property type="match status" value="1"/>
</dbReference>
<evidence type="ECO:0000256" key="2">
    <source>
        <dbReference type="ARBA" id="ARBA00023295"/>
    </source>
</evidence>
<keyword evidence="3" id="KW-0732">Signal</keyword>
<feature type="chain" id="PRO_5005210995" description="GH18 domain-containing protein" evidence="3">
    <location>
        <begin position="22"/>
        <end position="501"/>
    </location>
</feature>
<reference evidence="5 6" key="1">
    <citation type="submission" date="2015-01" db="EMBL/GenBank/DDBJ databases">
        <title>Rufibacter sp./DG31D/ whole genome sequencing.</title>
        <authorList>
            <person name="Kim M.K."/>
            <person name="Srinivasan S."/>
            <person name="Lee J.-J."/>
        </authorList>
    </citation>
    <scope>NUCLEOTIDE SEQUENCE [LARGE SCALE GENOMIC DNA]</scope>
    <source>
        <strain evidence="5 6">DG31D</strain>
    </source>
</reference>
<dbReference type="GO" id="GO:0008061">
    <property type="term" value="F:chitin binding"/>
    <property type="evidence" value="ECO:0007669"/>
    <property type="project" value="InterPro"/>
</dbReference>
<dbReference type="Gene3D" id="3.20.20.80">
    <property type="entry name" value="Glycosidases"/>
    <property type="match status" value="1"/>
</dbReference>
<dbReference type="Proteomes" id="UP000036458">
    <property type="component" value="Chromosome"/>
</dbReference>
<evidence type="ECO:0000259" key="4">
    <source>
        <dbReference type="PROSITE" id="PS51910"/>
    </source>
</evidence>